<sequence length="348" mass="38994">MQVVKIGGSILKNKEDLNLIKQKLIDCHNCIIVTSALKNVTNMLIEAYETKNTGIIDSIYHMHTDMIQLDSNIISTLAGIREELKKLVVQENSPSLRDHIISYGERMSTLLLYNFFKDNGVNASYIIEPLLVTDNNYGDSSCLMDETARKIENCVFGDFTIVPGFYGTTIEGNITTVGRGGSDYTAMVLASILNCDVRIITDVPGIMTSDPKLFKNSRTLAEVSLSEVLKMSYFGVKNFNYKTFMPVLGTDINITVESLYVDSVTRITKKPVNSIKCVAMTNYGRKDRKNMLVFIGHGLSDPSISRDIISKIGKDHLYHMDSLSLSILVDEDLIKHSNYFEEAPLWIK</sequence>
<dbReference type="InterPro" id="IPR001048">
    <property type="entry name" value="Asp/Glu/Uridylate_kinase"/>
</dbReference>
<keyword evidence="5" id="KW-1185">Reference proteome</keyword>
<dbReference type="SUPFAM" id="SSF53633">
    <property type="entry name" value="Carbamate kinase-like"/>
    <property type="match status" value="1"/>
</dbReference>
<reference evidence="3 5" key="1">
    <citation type="submission" date="2011-10" db="EMBL/GenBank/DDBJ databases">
        <title>Metabolic and evolutionary patterns in the extreme acidophile Ferroplasma acidiphilum.</title>
        <authorList>
            <person name="Golyshina O.V."/>
            <person name="Kozyavkin S.A."/>
            <person name="Tatusov R.L."/>
            <person name="Slesarev A.I."/>
            <person name="Golyshin P.N."/>
        </authorList>
    </citation>
    <scope>NUCLEOTIDE SEQUENCE [LARGE SCALE GENOMIC DNA]</scope>
    <source>
        <strain evidence="3">Berkeley</strain>
        <strain evidence="5">Y</strain>
    </source>
</reference>
<dbReference type="Proteomes" id="UP000192050">
    <property type="component" value="Chromosome"/>
</dbReference>
<evidence type="ECO:0000259" key="2">
    <source>
        <dbReference type="Pfam" id="PF00696"/>
    </source>
</evidence>
<name>A0A1V0N4E9_9ARCH</name>
<evidence type="ECO:0000313" key="3">
    <source>
        <dbReference type="EMBL" id="ARD85008.1"/>
    </source>
</evidence>
<dbReference type="PANTHER" id="PTHR21499">
    <property type="entry name" value="ASPARTATE KINASE"/>
    <property type="match status" value="1"/>
</dbReference>
<protein>
    <submittedName>
        <fullName evidence="3">Aspartokinase (AkH)</fullName>
    </submittedName>
</protein>
<gene>
    <name evidence="3" type="ORF">FAD_1132</name>
    <name evidence="4" type="ORF">HLB00_00300</name>
</gene>
<dbReference type="RefSeq" id="WP_081142511.1">
    <property type="nucleotide sequence ID" value="NZ_CP015363.1"/>
</dbReference>
<dbReference type="Proteomes" id="UP000546917">
    <property type="component" value="Unassembled WGS sequence"/>
</dbReference>
<dbReference type="InterPro" id="IPR042199">
    <property type="entry name" value="AsparK_Bifunc_asparK/hSer_DH"/>
</dbReference>
<dbReference type="GeneID" id="31676629"/>
<dbReference type="OrthoDB" id="8904at2157"/>
<dbReference type="AlphaFoldDB" id="A0A1V0N4E9"/>
<evidence type="ECO:0000313" key="4">
    <source>
        <dbReference type="EMBL" id="NOL59279.1"/>
    </source>
</evidence>
<dbReference type="CDD" id="cd04234">
    <property type="entry name" value="AAK_AK"/>
    <property type="match status" value="1"/>
</dbReference>
<dbReference type="GO" id="GO:0009089">
    <property type="term" value="P:lysine biosynthetic process via diaminopimelate"/>
    <property type="evidence" value="ECO:0007669"/>
    <property type="project" value="TreeGrafter"/>
</dbReference>
<accession>A0A1V0N4E9</accession>
<keyword evidence="3" id="KW-0418">Kinase</keyword>
<proteinExistence type="inferred from homology"/>
<organism evidence="3 5">
    <name type="scientific">Ferroplasma acidiphilum</name>
    <dbReference type="NCBI Taxonomy" id="74969"/>
    <lineage>
        <taxon>Archaea</taxon>
        <taxon>Methanobacteriati</taxon>
        <taxon>Thermoplasmatota</taxon>
        <taxon>Thermoplasmata</taxon>
        <taxon>Thermoplasmatales</taxon>
        <taxon>Ferroplasmaceae</taxon>
        <taxon>Ferroplasma</taxon>
    </lineage>
</organism>
<dbReference type="GO" id="GO:0009090">
    <property type="term" value="P:homoserine biosynthetic process"/>
    <property type="evidence" value="ECO:0007669"/>
    <property type="project" value="TreeGrafter"/>
</dbReference>
<dbReference type="Pfam" id="PF00696">
    <property type="entry name" value="AA_kinase"/>
    <property type="match status" value="1"/>
</dbReference>
<dbReference type="Gene3D" id="3.40.1160.10">
    <property type="entry name" value="Acetylglutamate kinase-like"/>
    <property type="match status" value="1"/>
</dbReference>
<dbReference type="EMBL" id="CP015363">
    <property type="protein sequence ID" value="ARD85008.1"/>
    <property type="molecule type" value="Genomic_DNA"/>
</dbReference>
<dbReference type="EMBL" id="JABGBP010000010">
    <property type="protein sequence ID" value="NOL59279.1"/>
    <property type="molecule type" value="Genomic_DNA"/>
</dbReference>
<reference evidence="4 6" key="2">
    <citation type="submission" date="2020-05" db="EMBL/GenBank/DDBJ databases">
        <authorList>
            <person name="Zhang R."/>
        </authorList>
    </citation>
    <scope>NUCLEOTIDE SEQUENCE [LARGE SCALE GENOMIC DNA]</scope>
    <source>
        <strain evidence="4 6">DSM 28986</strain>
    </source>
</reference>
<dbReference type="STRING" id="74969.FAD_1132"/>
<evidence type="ECO:0000313" key="6">
    <source>
        <dbReference type="Proteomes" id="UP000546917"/>
    </source>
</evidence>
<dbReference type="PANTHER" id="PTHR21499:SF70">
    <property type="entry name" value="ASPARTOKINASE"/>
    <property type="match status" value="1"/>
</dbReference>
<evidence type="ECO:0000256" key="1">
    <source>
        <dbReference type="ARBA" id="ARBA00010122"/>
    </source>
</evidence>
<dbReference type="KEGG" id="fai:FAD_1132"/>
<comment type="similarity">
    <text evidence="1">Belongs to the aspartokinase family.</text>
</comment>
<dbReference type="GO" id="GO:0005829">
    <property type="term" value="C:cytosol"/>
    <property type="evidence" value="ECO:0007669"/>
    <property type="project" value="TreeGrafter"/>
</dbReference>
<dbReference type="InterPro" id="IPR036393">
    <property type="entry name" value="AceGlu_kinase-like_sf"/>
</dbReference>
<keyword evidence="3" id="KW-0808">Transferase</keyword>
<dbReference type="GO" id="GO:0004072">
    <property type="term" value="F:aspartate kinase activity"/>
    <property type="evidence" value="ECO:0007669"/>
    <property type="project" value="TreeGrafter"/>
</dbReference>
<feature type="domain" description="Aspartate/glutamate/uridylate kinase" evidence="2">
    <location>
        <begin position="2"/>
        <end position="256"/>
    </location>
</feature>
<evidence type="ECO:0000313" key="5">
    <source>
        <dbReference type="Proteomes" id="UP000192050"/>
    </source>
</evidence>
<dbReference type="Gene3D" id="1.20.120.1320">
    <property type="entry name" value="Aspartokinase, catalytic domain"/>
    <property type="match status" value="1"/>
</dbReference>